<dbReference type="PROSITE" id="PS51278">
    <property type="entry name" value="GATASE_TYPE_2"/>
    <property type="match status" value="1"/>
</dbReference>
<evidence type="ECO:0000256" key="8">
    <source>
        <dbReference type="PIRSR" id="PIRSR001589-1"/>
    </source>
</evidence>
<keyword evidence="8" id="KW-0061">Asparagine biosynthesis</keyword>
<feature type="site" description="Important for beta-aspartyl-AMP intermediate formation" evidence="10">
    <location>
        <position position="366"/>
    </location>
</feature>
<evidence type="ECO:0000256" key="10">
    <source>
        <dbReference type="PIRSR" id="PIRSR001589-3"/>
    </source>
</evidence>
<comment type="pathway">
    <text evidence="1">Amino-acid biosynthesis; L-asparagine biosynthesis; L-asparagine from L-aspartate (L-Gln route): step 1/1.</text>
</comment>
<evidence type="ECO:0000313" key="12">
    <source>
        <dbReference type="EMBL" id="UWZ83636.1"/>
    </source>
</evidence>
<dbReference type="InterPro" id="IPR033738">
    <property type="entry name" value="AsnB_N"/>
</dbReference>
<keyword evidence="12" id="KW-0436">Ligase</keyword>
<sequence length="661" mass="74340">MCGIVGVYSRREPVSPAALERATNSLYHRGPDGQRHWISPDRRVGLGHTRLSIIDLATGDQPLSSEDNRTHVVVNGEFYGYESIRHDLQQRGHHLATKADSEIALHLYEELGPHCLEHLRGESALVLWDENRRRLFAARDRFGIKPLFYAWHNDKLYLASEVKALFAAGVPARWDEESVFHSVAFGGHQMRTLYDGVFQVPPGYYMLVTDKHVQLNQYWDFNYPRRDQALAARSDADYIAEFRHAIDEAVRIRLRADVPVGVYLSGGLDSCSVLGLAARHHPDPIKAFTLTFEDAAYDEGPIAREMAALAGAEFHAIPINQRNLADNFADAIAQTETVCINAHGVAKYLLSKAVRDAGYKVVITGEGSDEILGGYPHFRRDMLLYNREGQSEAAINELLRWLDEHNTVSRGLLLPDGEIGDLSAVKRVLGYVPSWIETFSSRAVKVRPLFAPDFHQRYGHREGEYNILDDTNVLTQLRGRDPIHQSLYLWSKTVMAGYILTMLGDRMEMAHSIEGRVPFLDHKLVDVIVSQPVHMKIRGMTEKFVLREAVRDVITDTVYRRQKHPFLSPPATVHPDGTFQTFVQDTLRGETLRSMPFFDQKAIVSLLDRLPSMDVGARTANDQILMHIVSMCVLQDRLGVATSPAAEAQAEIPLEVGVPAD</sequence>
<dbReference type="CDD" id="cd01991">
    <property type="entry name" value="Asn_synthase_B_C"/>
    <property type="match status" value="1"/>
</dbReference>
<dbReference type="PIRSF" id="PIRSF001589">
    <property type="entry name" value="Asn_synthetase_glu-h"/>
    <property type="match status" value="1"/>
</dbReference>
<dbReference type="GO" id="GO:0006529">
    <property type="term" value="P:asparagine biosynthetic process"/>
    <property type="evidence" value="ECO:0007669"/>
    <property type="project" value="UniProtKB-KW"/>
</dbReference>
<feature type="binding site" evidence="9">
    <location>
        <position position="100"/>
    </location>
    <ligand>
        <name>L-glutamine</name>
        <dbReference type="ChEBI" id="CHEBI:58359"/>
    </ligand>
</feature>
<dbReference type="NCBIfam" id="TIGR01536">
    <property type="entry name" value="asn_synth_AEB"/>
    <property type="match status" value="1"/>
</dbReference>
<evidence type="ECO:0000256" key="9">
    <source>
        <dbReference type="PIRSR" id="PIRSR001589-2"/>
    </source>
</evidence>
<keyword evidence="5 9" id="KW-0067">ATP-binding</keyword>
<dbReference type="GO" id="GO:0004066">
    <property type="term" value="F:asparagine synthase (glutamine-hydrolyzing) activity"/>
    <property type="evidence" value="ECO:0007669"/>
    <property type="project" value="UniProtKB-EC"/>
</dbReference>
<feature type="domain" description="Glutamine amidotransferase type-2" evidence="11">
    <location>
        <begin position="2"/>
        <end position="211"/>
    </location>
</feature>
<dbReference type="CDD" id="cd00712">
    <property type="entry name" value="AsnB"/>
    <property type="match status" value="1"/>
</dbReference>
<dbReference type="SUPFAM" id="SSF52402">
    <property type="entry name" value="Adenine nucleotide alpha hydrolases-like"/>
    <property type="match status" value="1"/>
</dbReference>
<dbReference type="AlphaFoldDB" id="A0A9J7BL75"/>
<dbReference type="InterPro" id="IPR029055">
    <property type="entry name" value="Ntn_hydrolases_N"/>
</dbReference>
<proteinExistence type="inferred from homology"/>
<accession>A0A9J7BL75</accession>
<dbReference type="Pfam" id="PF13537">
    <property type="entry name" value="GATase_7"/>
    <property type="match status" value="1"/>
</dbReference>
<dbReference type="InterPro" id="IPR014729">
    <property type="entry name" value="Rossmann-like_a/b/a_fold"/>
</dbReference>
<evidence type="ECO:0000256" key="1">
    <source>
        <dbReference type="ARBA" id="ARBA00005187"/>
    </source>
</evidence>
<comment type="catalytic activity">
    <reaction evidence="7">
        <text>L-aspartate + L-glutamine + ATP + H2O = L-asparagine + L-glutamate + AMP + diphosphate + H(+)</text>
        <dbReference type="Rhea" id="RHEA:12228"/>
        <dbReference type="ChEBI" id="CHEBI:15377"/>
        <dbReference type="ChEBI" id="CHEBI:15378"/>
        <dbReference type="ChEBI" id="CHEBI:29985"/>
        <dbReference type="ChEBI" id="CHEBI:29991"/>
        <dbReference type="ChEBI" id="CHEBI:30616"/>
        <dbReference type="ChEBI" id="CHEBI:33019"/>
        <dbReference type="ChEBI" id="CHEBI:58048"/>
        <dbReference type="ChEBI" id="CHEBI:58359"/>
        <dbReference type="ChEBI" id="CHEBI:456215"/>
        <dbReference type="EC" id="6.3.5.4"/>
    </reaction>
</comment>
<evidence type="ECO:0000256" key="6">
    <source>
        <dbReference type="ARBA" id="ARBA00022962"/>
    </source>
</evidence>
<keyword evidence="8" id="KW-0028">Amino-acid biosynthesis</keyword>
<feature type="active site" description="For GATase activity" evidence="8">
    <location>
        <position position="2"/>
    </location>
</feature>
<dbReference type="PANTHER" id="PTHR43284:SF1">
    <property type="entry name" value="ASPARAGINE SYNTHETASE"/>
    <property type="match status" value="1"/>
</dbReference>
<evidence type="ECO:0000256" key="3">
    <source>
        <dbReference type="ARBA" id="ARBA00012737"/>
    </source>
</evidence>
<dbReference type="PANTHER" id="PTHR43284">
    <property type="entry name" value="ASPARAGINE SYNTHETASE (GLUTAMINE-HYDROLYZING)"/>
    <property type="match status" value="1"/>
</dbReference>
<evidence type="ECO:0000256" key="5">
    <source>
        <dbReference type="ARBA" id="ARBA00022840"/>
    </source>
</evidence>
<protein>
    <recommendedName>
        <fullName evidence="3">asparagine synthase (glutamine-hydrolyzing)</fullName>
        <ecNumber evidence="3">6.3.5.4</ecNumber>
    </recommendedName>
</protein>
<dbReference type="InterPro" id="IPR001962">
    <property type="entry name" value="Asn_synthase"/>
</dbReference>
<evidence type="ECO:0000256" key="2">
    <source>
        <dbReference type="ARBA" id="ARBA00005752"/>
    </source>
</evidence>
<evidence type="ECO:0000256" key="4">
    <source>
        <dbReference type="ARBA" id="ARBA00022741"/>
    </source>
</evidence>
<dbReference type="KEGG" id="orp:MOP44_24095"/>
<dbReference type="GO" id="GO:0005829">
    <property type="term" value="C:cytosol"/>
    <property type="evidence" value="ECO:0007669"/>
    <property type="project" value="TreeGrafter"/>
</dbReference>
<keyword evidence="13" id="KW-1185">Reference proteome</keyword>
<dbReference type="SUPFAM" id="SSF56235">
    <property type="entry name" value="N-terminal nucleophile aminohydrolases (Ntn hydrolases)"/>
    <property type="match status" value="1"/>
</dbReference>
<dbReference type="GO" id="GO:0005524">
    <property type="term" value="F:ATP binding"/>
    <property type="evidence" value="ECO:0007669"/>
    <property type="project" value="UniProtKB-KW"/>
</dbReference>
<dbReference type="InterPro" id="IPR006426">
    <property type="entry name" value="Asn_synth_AEB"/>
</dbReference>
<keyword evidence="6 8" id="KW-0315">Glutamine amidotransferase</keyword>
<organism evidence="12 13">
    <name type="scientific">Occallatibacter riparius</name>
    <dbReference type="NCBI Taxonomy" id="1002689"/>
    <lineage>
        <taxon>Bacteria</taxon>
        <taxon>Pseudomonadati</taxon>
        <taxon>Acidobacteriota</taxon>
        <taxon>Terriglobia</taxon>
        <taxon>Terriglobales</taxon>
        <taxon>Acidobacteriaceae</taxon>
        <taxon>Occallatibacter</taxon>
    </lineage>
</organism>
<dbReference type="RefSeq" id="WP_260792971.1">
    <property type="nucleotide sequence ID" value="NZ_CP093313.1"/>
</dbReference>
<evidence type="ECO:0000259" key="11">
    <source>
        <dbReference type="PROSITE" id="PS51278"/>
    </source>
</evidence>
<dbReference type="Pfam" id="PF00733">
    <property type="entry name" value="Asn_synthase"/>
    <property type="match status" value="1"/>
</dbReference>
<reference evidence="12" key="1">
    <citation type="submission" date="2021-04" db="EMBL/GenBank/DDBJ databases">
        <title>Phylogenetic analysis of Acidobacteriaceae.</title>
        <authorList>
            <person name="Qiu L."/>
            <person name="Zhang Q."/>
        </authorList>
    </citation>
    <scope>NUCLEOTIDE SEQUENCE</scope>
    <source>
        <strain evidence="12">DSM 25168</strain>
    </source>
</reference>
<dbReference type="EMBL" id="CP093313">
    <property type="protein sequence ID" value="UWZ83636.1"/>
    <property type="molecule type" value="Genomic_DNA"/>
</dbReference>
<dbReference type="Gene3D" id="3.60.20.10">
    <property type="entry name" value="Glutamine Phosphoribosylpyrophosphate, subunit 1, domain 1"/>
    <property type="match status" value="1"/>
</dbReference>
<evidence type="ECO:0000256" key="7">
    <source>
        <dbReference type="ARBA" id="ARBA00048741"/>
    </source>
</evidence>
<dbReference type="InterPro" id="IPR017932">
    <property type="entry name" value="GATase_2_dom"/>
</dbReference>
<name>A0A9J7BL75_9BACT</name>
<keyword evidence="4 9" id="KW-0547">Nucleotide-binding</keyword>
<dbReference type="EC" id="6.3.5.4" evidence="3"/>
<comment type="similarity">
    <text evidence="2">Belongs to the asparagine synthetase family.</text>
</comment>
<evidence type="ECO:0000313" key="13">
    <source>
        <dbReference type="Proteomes" id="UP001059380"/>
    </source>
</evidence>
<gene>
    <name evidence="12" type="primary">asnB</name>
    <name evidence="12" type="ORF">MOP44_24095</name>
</gene>
<dbReference type="Gene3D" id="3.40.50.620">
    <property type="entry name" value="HUPs"/>
    <property type="match status" value="2"/>
</dbReference>
<dbReference type="Proteomes" id="UP001059380">
    <property type="component" value="Chromosome"/>
</dbReference>
<dbReference type="InterPro" id="IPR051786">
    <property type="entry name" value="ASN_synthetase/amidase"/>
</dbReference>